<gene>
    <name evidence="1" type="ORF">MRB53_034819</name>
</gene>
<comment type="caution">
    <text evidence="1">The sequence shown here is derived from an EMBL/GenBank/DDBJ whole genome shotgun (WGS) entry which is preliminary data.</text>
</comment>
<sequence>MSILLEEEEEICSDSNWDGEEADFGFLWRRKRRFARVPAFLSYRRNTSRIVYGSREEQLPLAINDERPAVGRRDPFVFSFSDRARLATGGVAVARDSVDGNSLPSSATASAAA</sequence>
<protein>
    <submittedName>
        <fullName evidence="1">Uncharacterized protein</fullName>
    </submittedName>
</protein>
<accession>A0ACC2K2W5</accession>
<name>A0ACC2K2W5_PERAE</name>
<proteinExistence type="predicted"/>
<dbReference type="EMBL" id="CM056820">
    <property type="protein sequence ID" value="KAJ8615447.1"/>
    <property type="molecule type" value="Genomic_DNA"/>
</dbReference>
<keyword evidence="2" id="KW-1185">Reference proteome</keyword>
<reference evidence="1 2" key="1">
    <citation type="journal article" date="2022" name="Hortic Res">
        <title>A haplotype resolved chromosomal level avocado genome allows analysis of novel avocado genes.</title>
        <authorList>
            <person name="Nath O."/>
            <person name="Fletcher S.J."/>
            <person name="Hayward A."/>
            <person name="Shaw L.M."/>
            <person name="Masouleh A.K."/>
            <person name="Furtado A."/>
            <person name="Henry R.J."/>
            <person name="Mitter N."/>
        </authorList>
    </citation>
    <scope>NUCLEOTIDE SEQUENCE [LARGE SCALE GENOMIC DNA]</scope>
    <source>
        <strain evidence="2">cv. Hass</strain>
    </source>
</reference>
<organism evidence="1 2">
    <name type="scientific">Persea americana</name>
    <name type="common">Avocado</name>
    <dbReference type="NCBI Taxonomy" id="3435"/>
    <lineage>
        <taxon>Eukaryota</taxon>
        <taxon>Viridiplantae</taxon>
        <taxon>Streptophyta</taxon>
        <taxon>Embryophyta</taxon>
        <taxon>Tracheophyta</taxon>
        <taxon>Spermatophyta</taxon>
        <taxon>Magnoliopsida</taxon>
        <taxon>Magnoliidae</taxon>
        <taxon>Laurales</taxon>
        <taxon>Lauraceae</taxon>
        <taxon>Persea</taxon>
    </lineage>
</organism>
<evidence type="ECO:0000313" key="1">
    <source>
        <dbReference type="EMBL" id="KAJ8615447.1"/>
    </source>
</evidence>
<evidence type="ECO:0000313" key="2">
    <source>
        <dbReference type="Proteomes" id="UP001234297"/>
    </source>
</evidence>
<dbReference type="Proteomes" id="UP001234297">
    <property type="component" value="Chromosome 12"/>
</dbReference>